<name>A0AAQ3M095_9PEZI</name>
<dbReference type="Proteomes" id="UP001303373">
    <property type="component" value="Chromosome 2"/>
</dbReference>
<evidence type="ECO:0000256" key="2">
    <source>
        <dbReference type="ARBA" id="ARBA00022603"/>
    </source>
</evidence>
<dbReference type="AlphaFoldDB" id="A0AAQ3M095"/>
<evidence type="ECO:0000313" key="11">
    <source>
        <dbReference type="Proteomes" id="UP001303373"/>
    </source>
</evidence>
<dbReference type="InterPro" id="IPR029063">
    <property type="entry name" value="SAM-dependent_MTases_sf"/>
</dbReference>
<dbReference type="GO" id="GO:0002181">
    <property type="term" value="P:cytoplasmic translation"/>
    <property type="evidence" value="ECO:0007669"/>
    <property type="project" value="UniProtKB-UniRule"/>
</dbReference>
<comment type="similarity">
    <text evidence="7">Belongs to the class I-like SAM-binding methyltransferase superfamily. RNA methyltransferase RlmE family. TRM7 subfamily.</text>
</comment>
<evidence type="ECO:0000256" key="6">
    <source>
        <dbReference type="ARBA" id="ARBA00048902"/>
    </source>
</evidence>
<comment type="catalytic activity">
    <reaction evidence="6 7">
        <text>cytidine(32)/guanosine(34) in tRNA + 2 S-adenosyl-L-methionine = 2'-O-methylcytidine(32)/2'-O-methylguanosine(34) in tRNA + 2 S-adenosyl-L-homocysteine + 2 H(+)</text>
        <dbReference type="Rhea" id="RHEA:42396"/>
        <dbReference type="Rhea" id="RHEA-COMP:10246"/>
        <dbReference type="Rhea" id="RHEA-COMP:10247"/>
        <dbReference type="ChEBI" id="CHEBI:15378"/>
        <dbReference type="ChEBI" id="CHEBI:57856"/>
        <dbReference type="ChEBI" id="CHEBI:59789"/>
        <dbReference type="ChEBI" id="CHEBI:74269"/>
        <dbReference type="ChEBI" id="CHEBI:74445"/>
        <dbReference type="ChEBI" id="CHEBI:74495"/>
        <dbReference type="ChEBI" id="CHEBI:82748"/>
        <dbReference type="EC" id="2.1.1.205"/>
    </reaction>
</comment>
<keyword evidence="2 7" id="KW-0489">Methyltransferase</keyword>
<dbReference type="PANTHER" id="PTHR10920:SF12">
    <property type="entry name" value="TRNA (CYTIDINE(32)_GUANOSINE(34)-2'-O)-METHYLTRANSFERASE-RELATED"/>
    <property type="match status" value="1"/>
</dbReference>
<evidence type="ECO:0000256" key="3">
    <source>
        <dbReference type="ARBA" id="ARBA00022679"/>
    </source>
</evidence>
<dbReference type="GO" id="GO:0005737">
    <property type="term" value="C:cytoplasm"/>
    <property type="evidence" value="ECO:0007669"/>
    <property type="project" value="UniProtKB-SubCell"/>
</dbReference>
<dbReference type="InterPro" id="IPR028590">
    <property type="entry name" value="RNA_methyltr_E_TRM7"/>
</dbReference>
<feature type="binding site" evidence="7">
    <location>
        <position position="53"/>
    </location>
    <ligand>
        <name>S-adenosyl-L-methionine</name>
        <dbReference type="ChEBI" id="CHEBI:59789"/>
    </ligand>
</feature>
<evidence type="ECO:0000256" key="8">
    <source>
        <dbReference type="SAM" id="MobiDB-lite"/>
    </source>
</evidence>
<evidence type="ECO:0000256" key="7">
    <source>
        <dbReference type="HAMAP-Rule" id="MF_03162"/>
    </source>
</evidence>
<dbReference type="HAMAP" id="MF_03162">
    <property type="entry name" value="RNA_methyltr_E_TRM7"/>
    <property type="match status" value="1"/>
</dbReference>
<proteinExistence type="inferred from homology"/>
<evidence type="ECO:0000256" key="1">
    <source>
        <dbReference type="ARBA" id="ARBA00022490"/>
    </source>
</evidence>
<feature type="binding site" evidence="7">
    <location>
        <position position="138"/>
    </location>
    <ligand>
        <name>S-adenosyl-L-methionine</name>
        <dbReference type="ChEBI" id="CHEBI:59789"/>
    </ligand>
</feature>
<dbReference type="Gene3D" id="3.40.50.150">
    <property type="entry name" value="Vaccinia Virus protein VP39"/>
    <property type="match status" value="1"/>
</dbReference>
<comment type="function">
    <text evidence="7">Methylates the 2'-O-ribose of nucleotides at positions 32 and 34 of the tRNA anticodon loop of substrate tRNAs.</text>
</comment>
<organism evidence="10 11">
    <name type="scientific">Acrodontium crateriforme</name>
    <dbReference type="NCBI Taxonomy" id="150365"/>
    <lineage>
        <taxon>Eukaryota</taxon>
        <taxon>Fungi</taxon>
        <taxon>Dikarya</taxon>
        <taxon>Ascomycota</taxon>
        <taxon>Pezizomycotina</taxon>
        <taxon>Dothideomycetes</taxon>
        <taxon>Dothideomycetidae</taxon>
        <taxon>Mycosphaerellales</taxon>
        <taxon>Teratosphaeriaceae</taxon>
        <taxon>Acrodontium</taxon>
    </lineage>
</organism>
<protein>
    <recommendedName>
        <fullName evidence="7">Putative tRNA (cytidine(32)/guanosine(34)-2'-O)-methyltransferase</fullName>
        <ecNumber evidence="7">2.1.1.205</ecNumber>
    </recommendedName>
    <alternativeName>
        <fullName evidence="7">2'-O-ribose RNA methyltransferase TRM7 homolog</fullName>
    </alternativeName>
</protein>
<dbReference type="InterPro" id="IPR002877">
    <property type="entry name" value="RNA_MeTrfase_FtsJ_dom"/>
</dbReference>
<keyword evidence="11" id="KW-1185">Reference proteome</keyword>
<evidence type="ECO:0000256" key="5">
    <source>
        <dbReference type="ARBA" id="ARBA00022694"/>
    </source>
</evidence>
<dbReference type="GO" id="GO:0106340">
    <property type="term" value="F:tRNA (guanosine(34)-2'-O)-methyltransferase activity"/>
    <property type="evidence" value="ECO:0007669"/>
    <property type="project" value="UniProtKB-ARBA"/>
</dbReference>
<gene>
    <name evidence="10" type="ORF">R9X50_00190200</name>
</gene>
<evidence type="ECO:0000256" key="4">
    <source>
        <dbReference type="ARBA" id="ARBA00022691"/>
    </source>
</evidence>
<feature type="binding site" evidence="7">
    <location>
        <position position="179"/>
    </location>
    <ligand>
        <name>S-adenosyl-L-methionine</name>
        <dbReference type="ChEBI" id="CHEBI:59789"/>
    </ligand>
</feature>
<keyword evidence="5 7" id="KW-0819">tRNA processing</keyword>
<dbReference type="EC" id="2.1.1.205" evidence="7"/>
<dbReference type="InterPro" id="IPR015507">
    <property type="entry name" value="rRNA-MeTfrase_E"/>
</dbReference>
<dbReference type="PANTHER" id="PTHR10920">
    <property type="entry name" value="RIBOSOMAL RNA METHYLTRANSFERASE"/>
    <property type="match status" value="1"/>
</dbReference>
<dbReference type="EMBL" id="CP138581">
    <property type="protein sequence ID" value="WPG99093.1"/>
    <property type="molecule type" value="Genomic_DNA"/>
</dbReference>
<accession>A0AAQ3M095</accession>
<dbReference type="SUPFAM" id="SSF53335">
    <property type="entry name" value="S-adenosyl-L-methionine-dependent methyltransferases"/>
    <property type="match status" value="1"/>
</dbReference>
<evidence type="ECO:0000313" key="10">
    <source>
        <dbReference type="EMBL" id="WPG99093.1"/>
    </source>
</evidence>
<sequence>MGKSSKDKRDAYYRLAKEQGWRARSAFKLLQLDEEFNLFEDVSRVVDLCAAPGSWSQVLSRVLIKGERVGRNGWEDRRYADGLARKSGEESVLEAGLSSTPNGEEKTAIRHPRKDVKIVAIDLQPMSPLEGITCLKADITHPSTIPLLLKALDPDYAASASSTSSSIAASQTVDLVISDGAPDVTGLHDLDIYVQSQLLWAALNLALCVLKPGGKFVAKIFRGRDVDILYAQLKVVFEHVTVAKPRSSRASSVEAFIVCTNFQPPAGFKASLENPLGAGRKLDINTITTDLDQATQKREDGIIELDVGPETNEPSSTDIRWIAPFLACGDLSSFDADASHKLPDDHVSLDPVQPPTAPPYRRALEERRKMGGAYGKTKLGVTALPVAG</sequence>
<feature type="region of interest" description="Disordered" evidence="8">
    <location>
        <begin position="90"/>
        <end position="109"/>
    </location>
</feature>
<feature type="binding site" evidence="7">
    <location>
        <position position="122"/>
    </location>
    <ligand>
        <name>S-adenosyl-L-methionine</name>
        <dbReference type="ChEBI" id="CHEBI:59789"/>
    </ligand>
</feature>
<comment type="subcellular location">
    <subcellularLocation>
        <location evidence="7">Cytoplasm</location>
    </subcellularLocation>
</comment>
<dbReference type="HAMAP" id="MF_01547">
    <property type="entry name" value="RNA_methyltr_E"/>
    <property type="match status" value="1"/>
</dbReference>
<keyword evidence="1 7" id="KW-0963">Cytoplasm</keyword>
<feature type="domain" description="Ribosomal RNA methyltransferase FtsJ" evidence="9">
    <location>
        <begin position="21"/>
        <end position="262"/>
    </location>
</feature>
<evidence type="ECO:0000259" key="9">
    <source>
        <dbReference type="Pfam" id="PF01728"/>
    </source>
</evidence>
<dbReference type="Pfam" id="PF01728">
    <property type="entry name" value="FtsJ"/>
    <property type="match status" value="1"/>
</dbReference>
<dbReference type="InterPro" id="IPR050082">
    <property type="entry name" value="RNA_methyltr_RlmE"/>
</dbReference>
<dbReference type="GO" id="GO:0002128">
    <property type="term" value="P:tRNA nucleoside ribose methylation"/>
    <property type="evidence" value="ECO:0007669"/>
    <property type="project" value="UniProtKB-UniRule"/>
</dbReference>
<keyword evidence="3 7" id="KW-0808">Transferase</keyword>
<feature type="active site" description="Proton acceptor" evidence="7">
    <location>
        <position position="219"/>
    </location>
</feature>
<keyword evidence="4 7" id="KW-0949">S-adenosyl-L-methionine</keyword>
<reference evidence="10 11" key="1">
    <citation type="submission" date="2023-11" db="EMBL/GenBank/DDBJ databases">
        <title>An acidophilic fungus is an integral part of prey digestion in a carnivorous sundew plant.</title>
        <authorList>
            <person name="Tsai I.J."/>
        </authorList>
    </citation>
    <scope>NUCLEOTIDE SEQUENCE [LARGE SCALE GENOMIC DNA]</scope>
    <source>
        <strain evidence="10">169a</strain>
    </source>
</reference>
<feature type="binding site" evidence="7">
    <location>
        <position position="55"/>
    </location>
    <ligand>
        <name>S-adenosyl-L-methionine</name>
        <dbReference type="ChEBI" id="CHEBI:59789"/>
    </ligand>
</feature>